<protein>
    <submittedName>
        <fullName evidence="2">Uncharacterized protein</fullName>
    </submittedName>
</protein>
<comment type="caution">
    <text evidence="2">The sequence shown here is derived from an EMBL/GenBank/DDBJ whole genome shotgun (WGS) entry which is preliminary data.</text>
</comment>
<reference evidence="2 3" key="1">
    <citation type="journal article" date="2019" name="Sci. Rep.">
        <title>Comparative genomics of chytrid fungi reveal insights into the obligate biotrophic and pathogenic lifestyle of Synchytrium endobioticum.</title>
        <authorList>
            <person name="van de Vossenberg B.T.L.H."/>
            <person name="Warris S."/>
            <person name="Nguyen H.D.T."/>
            <person name="van Gent-Pelzer M.P.E."/>
            <person name="Joly D.L."/>
            <person name="van de Geest H.C."/>
            <person name="Bonants P.J.M."/>
            <person name="Smith D.S."/>
            <person name="Levesque C.A."/>
            <person name="van der Lee T.A.J."/>
        </authorList>
    </citation>
    <scope>NUCLEOTIDE SEQUENCE [LARGE SCALE GENOMIC DNA]</scope>
    <source>
        <strain evidence="2 3">CBS 675.73</strain>
    </source>
</reference>
<accession>A0A507FCK1</accession>
<organism evidence="2 3">
    <name type="scientific">Chytriomyces confervae</name>
    <dbReference type="NCBI Taxonomy" id="246404"/>
    <lineage>
        <taxon>Eukaryota</taxon>
        <taxon>Fungi</taxon>
        <taxon>Fungi incertae sedis</taxon>
        <taxon>Chytridiomycota</taxon>
        <taxon>Chytridiomycota incertae sedis</taxon>
        <taxon>Chytridiomycetes</taxon>
        <taxon>Chytridiales</taxon>
        <taxon>Chytriomycetaceae</taxon>
        <taxon>Chytriomyces</taxon>
    </lineage>
</organism>
<dbReference type="Proteomes" id="UP000320333">
    <property type="component" value="Unassembled WGS sequence"/>
</dbReference>
<feature type="transmembrane region" description="Helical" evidence="1">
    <location>
        <begin position="178"/>
        <end position="204"/>
    </location>
</feature>
<sequence length="239" mass="25626">MSLASIELVNKAVVSASSTNPNSNECYGGSCDVLNVKQTSPNNAEDHLTDWQSNPSTACNSEWVNADWSKEGGYSLTSMSVLFAKKDTGSTANKLSLKNSNGATVDVSTYLMCTPAKVQDGTELVRWDICALDMSAPTGTWDNIVSARWTFQPVAPSTGASCRVGVYEIQMHGVKSPVGLGIGAVIGIVLGVLALIAIVAVCLIRQANLRKRAARWLNQPRGGWESLELWAADRTNHHE</sequence>
<keyword evidence="1" id="KW-0472">Membrane</keyword>
<evidence type="ECO:0000313" key="3">
    <source>
        <dbReference type="Proteomes" id="UP000320333"/>
    </source>
</evidence>
<evidence type="ECO:0000313" key="2">
    <source>
        <dbReference type="EMBL" id="TPX74069.1"/>
    </source>
</evidence>
<keyword evidence="1" id="KW-0812">Transmembrane</keyword>
<name>A0A507FCK1_9FUNG</name>
<evidence type="ECO:0000256" key="1">
    <source>
        <dbReference type="SAM" id="Phobius"/>
    </source>
</evidence>
<gene>
    <name evidence="2" type="ORF">CcCBS67573_g04654</name>
</gene>
<dbReference type="EMBL" id="QEAP01000146">
    <property type="protein sequence ID" value="TPX74069.1"/>
    <property type="molecule type" value="Genomic_DNA"/>
</dbReference>
<dbReference type="OrthoDB" id="2125857at2759"/>
<dbReference type="AlphaFoldDB" id="A0A507FCK1"/>
<keyword evidence="3" id="KW-1185">Reference proteome</keyword>
<proteinExistence type="predicted"/>
<keyword evidence="1" id="KW-1133">Transmembrane helix</keyword>